<dbReference type="GO" id="GO:0046872">
    <property type="term" value="F:metal ion binding"/>
    <property type="evidence" value="ECO:0007669"/>
    <property type="project" value="UniProtKB-KW"/>
</dbReference>
<comment type="caution">
    <text evidence="8">The sequence shown here is derived from an EMBL/GenBank/DDBJ whole genome shotgun (WGS) entry which is preliminary data.</text>
</comment>
<dbReference type="SUPFAM" id="SSF102114">
    <property type="entry name" value="Radical SAM enzymes"/>
    <property type="match status" value="1"/>
</dbReference>
<dbReference type="GO" id="GO:0051536">
    <property type="term" value="F:iron-sulfur cluster binding"/>
    <property type="evidence" value="ECO:0007669"/>
    <property type="project" value="UniProtKB-KW"/>
</dbReference>
<gene>
    <name evidence="8" type="ORF">COO09_00085</name>
</gene>
<dbReference type="PANTHER" id="PTHR11228:SF7">
    <property type="entry name" value="PQQA PEPTIDE CYCLASE"/>
    <property type="match status" value="1"/>
</dbReference>
<dbReference type="Proteomes" id="UP000218934">
    <property type="component" value="Unassembled WGS sequence"/>
</dbReference>
<evidence type="ECO:0000256" key="1">
    <source>
        <dbReference type="ARBA" id="ARBA00001966"/>
    </source>
</evidence>
<evidence type="ECO:0000256" key="5">
    <source>
        <dbReference type="ARBA" id="ARBA00023014"/>
    </source>
</evidence>
<feature type="domain" description="Radical SAM core" evidence="6">
    <location>
        <begin position="344"/>
        <end position="477"/>
    </location>
</feature>
<dbReference type="InterPro" id="IPR007197">
    <property type="entry name" value="rSAM"/>
</dbReference>
<dbReference type="GO" id="GO:0003824">
    <property type="term" value="F:catalytic activity"/>
    <property type="evidence" value="ECO:0007669"/>
    <property type="project" value="InterPro"/>
</dbReference>
<dbReference type="KEGG" id="rdi:CMV14_10700"/>
<feature type="domain" description="4Fe4S-binding SPASM" evidence="7">
    <location>
        <begin position="246"/>
        <end position="294"/>
    </location>
</feature>
<dbReference type="InterPro" id="IPR050377">
    <property type="entry name" value="Radical_SAM_PqqE_MftC-like"/>
</dbReference>
<dbReference type="CDD" id="cd21109">
    <property type="entry name" value="SPASM"/>
    <property type="match status" value="1"/>
</dbReference>
<accession>A0A2A4G1P9</accession>
<keyword evidence="4" id="KW-0408">Iron</keyword>
<keyword evidence="9" id="KW-1185">Reference proteome</keyword>
<sequence length="575" mass="63630">MRRQGIALDGPEGQAVLVEIVFQMLEALEQDLSNPDICILALRFERDAAQAALELLSAANFADGARDLGVLGDAMVLIFAALQAATGDRADAMEILQHSAFARPGRAFQWAAAQLQLLMQEDSRGVMQRLFEMTLDGLDHPEIWPALGAVTAHFPDLIDAIAPLLEDELGFYTEFWGVIHALCVAASGEPARGWALLAPLATAHSQSTMTQGACFHIQSLLDPGNPIYDLESRFCTLPFDVFEVLDGKTHLCCASWLPESAGNLAEQSWEAVWNSDSAQSIRTSILDGSFRHCNKTACPKIAGGTLPQKAELASEAERWRDIIGNFRTRSETPPQRINLAYDQTCNLSCPSCRTGKVAADSATRARFDRLQDEQILPLLRHARLVLVTGSGDPFASKNFRNLLDRLGPEDYPDLRFQIMTNGMLFTPREWTRFPSLHGRVAYLRISLDAATGPTHELLRRGARWKTMEENLAFARDLRAAGAIDRLEFSFTVQTENYREMGMLVDMAHSYGADHIAFGRLTNWGTFSAEEYAAKAVFSTSHPQHGDFIEAMQDGRLRDRIAGLNDLGQFVRSSRA</sequence>
<dbReference type="InterPro" id="IPR023885">
    <property type="entry name" value="4Fe4S-binding_SPASM_dom"/>
</dbReference>
<dbReference type="Pfam" id="PF04055">
    <property type="entry name" value="Radical_SAM"/>
    <property type="match status" value="1"/>
</dbReference>
<dbReference type="Gene3D" id="3.20.20.70">
    <property type="entry name" value="Aldolase class I"/>
    <property type="match status" value="2"/>
</dbReference>
<evidence type="ECO:0000256" key="4">
    <source>
        <dbReference type="ARBA" id="ARBA00023004"/>
    </source>
</evidence>
<dbReference type="EMBL" id="NWUF01000001">
    <property type="protein sequence ID" value="PCE44411.1"/>
    <property type="molecule type" value="Genomic_DNA"/>
</dbReference>
<dbReference type="SFLD" id="SFLDS00029">
    <property type="entry name" value="Radical_SAM"/>
    <property type="match status" value="1"/>
</dbReference>
<evidence type="ECO:0000313" key="8">
    <source>
        <dbReference type="EMBL" id="PCE44411.1"/>
    </source>
</evidence>
<evidence type="ECO:0000259" key="7">
    <source>
        <dbReference type="Pfam" id="PF13186"/>
    </source>
</evidence>
<dbReference type="InterPro" id="IPR058240">
    <property type="entry name" value="rSAM_sf"/>
</dbReference>
<keyword evidence="2" id="KW-0949">S-adenosyl-L-methionine</keyword>
<dbReference type="PANTHER" id="PTHR11228">
    <property type="entry name" value="RADICAL SAM DOMAIN PROTEIN"/>
    <property type="match status" value="1"/>
</dbReference>
<evidence type="ECO:0000256" key="2">
    <source>
        <dbReference type="ARBA" id="ARBA00022691"/>
    </source>
</evidence>
<evidence type="ECO:0000259" key="6">
    <source>
        <dbReference type="Pfam" id="PF04055"/>
    </source>
</evidence>
<dbReference type="OrthoDB" id="7528037at2"/>
<protein>
    <submittedName>
        <fullName evidence="8">Radical SAM protein</fullName>
    </submittedName>
</protein>
<evidence type="ECO:0000313" key="9">
    <source>
        <dbReference type="Proteomes" id="UP000218934"/>
    </source>
</evidence>
<dbReference type="AlphaFoldDB" id="A0A2A4G1P9"/>
<organism evidence="8 9">
    <name type="scientific">Rhizorhabdus dicambivorans</name>
    <dbReference type="NCBI Taxonomy" id="1850238"/>
    <lineage>
        <taxon>Bacteria</taxon>
        <taxon>Pseudomonadati</taxon>
        <taxon>Pseudomonadota</taxon>
        <taxon>Alphaproteobacteria</taxon>
        <taxon>Sphingomonadales</taxon>
        <taxon>Sphingomonadaceae</taxon>
        <taxon>Rhizorhabdus</taxon>
    </lineage>
</organism>
<dbReference type="Pfam" id="PF13186">
    <property type="entry name" value="SPASM"/>
    <property type="match status" value="1"/>
</dbReference>
<keyword evidence="5" id="KW-0411">Iron-sulfur</keyword>
<comment type="cofactor">
    <cofactor evidence="1">
        <name>[4Fe-4S] cluster</name>
        <dbReference type="ChEBI" id="CHEBI:49883"/>
    </cofactor>
</comment>
<dbReference type="InterPro" id="IPR013785">
    <property type="entry name" value="Aldolase_TIM"/>
</dbReference>
<keyword evidence="3" id="KW-0479">Metal-binding</keyword>
<reference evidence="8 9" key="1">
    <citation type="submission" date="2017-09" db="EMBL/GenBank/DDBJ databases">
        <title>The Catabolism of 3,6-Dichlorosalicylic acid is Initiated by the Cytochrome P450 Monooxygenase DsmABC in Rhizorhabdus dicambivorans Ndbn-20.</title>
        <authorList>
            <person name="Na L."/>
        </authorList>
    </citation>
    <scope>NUCLEOTIDE SEQUENCE [LARGE SCALE GENOMIC DNA]</scope>
    <source>
        <strain evidence="8 9">Ndbn-20m</strain>
    </source>
</reference>
<proteinExistence type="predicted"/>
<name>A0A2A4G1P9_9SPHN</name>
<evidence type="ECO:0000256" key="3">
    <source>
        <dbReference type="ARBA" id="ARBA00022723"/>
    </source>
</evidence>